<keyword evidence="8" id="KW-1185">Reference proteome</keyword>
<dbReference type="InterPro" id="IPR051169">
    <property type="entry name" value="NADH-Q_oxidoreductase"/>
</dbReference>
<protein>
    <submittedName>
        <fullName evidence="7">Related to NADH dehydrogenase, FAD-containing subunit</fullName>
    </submittedName>
</protein>
<feature type="domain" description="FAD/NAD(P)-binding" evidence="6">
    <location>
        <begin position="5"/>
        <end position="316"/>
    </location>
</feature>
<evidence type="ECO:0000256" key="5">
    <source>
        <dbReference type="ARBA" id="ARBA00023002"/>
    </source>
</evidence>
<proteinExistence type="inferred from homology"/>
<comment type="cofactor">
    <cofactor evidence="1">
        <name>FAD</name>
        <dbReference type="ChEBI" id="CHEBI:57692"/>
    </cofactor>
</comment>
<dbReference type="Proteomes" id="UP001187682">
    <property type="component" value="Unassembled WGS sequence"/>
</dbReference>
<gene>
    <name evidence="7" type="ORF">DNG_08739</name>
</gene>
<keyword evidence="5" id="KW-0560">Oxidoreductase</keyword>
<dbReference type="InterPro" id="IPR023753">
    <property type="entry name" value="FAD/NAD-binding_dom"/>
</dbReference>
<dbReference type="InterPro" id="IPR036188">
    <property type="entry name" value="FAD/NAD-bd_sf"/>
</dbReference>
<dbReference type="Gene3D" id="3.50.50.100">
    <property type="match status" value="1"/>
</dbReference>
<dbReference type="PRINTS" id="PR00368">
    <property type="entry name" value="FADPNR"/>
</dbReference>
<dbReference type="GO" id="GO:0003955">
    <property type="term" value="F:NAD(P)H dehydrogenase (quinone) activity"/>
    <property type="evidence" value="ECO:0007669"/>
    <property type="project" value="TreeGrafter"/>
</dbReference>
<evidence type="ECO:0000256" key="3">
    <source>
        <dbReference type="ARBA" id="ARBA00022630"/>
    </source>
</evidence>
<dbReference type="Pfam" id="PF07992">
    <property type="entry name" value="Pyr_redox_2"/>
    <property type="match status" value="1"/>
</dbReference>
<comment type="caution">
    <text evidence="7">The sequence shown here is derived from an EMBL/GenBank/DDBJ whole genome shotgun (WGS) entry which is preliminary data.</text>
</comment>
<dbReference type="PANTHER" id="PTHR42913">
    <property type="entry name" value="APOPTOSIS-INDUCING FACTOR 1"/>
    <property type="match status" value="1"/>
</dbReference>
<name>A0AAE8N4C0_9PEZI</name>
<organism evidence="7 8">
    <name type="scientific">Cephalotrichum gorgonifer</name>
    <dbReference type="NCBI Taxonomy" id="2041049"/>
    <lineage>
        <taxon>Eukaryota</taxon>
        <taxon>Fungi</taxon>
        <taxon>Dikarya</taxon>
        <taxon>Ascomycota</taxon>
        <taxon>Pezizomycotina</taxon>
        <taxon>Sordariomycetes</taxon>
        <taxon>Hypocreomycetidae</taxon>
        <taxon>Microascales</taxon>
        <taxon>Microascaceae</taxon>
        <taxon>Cephalotrichum</taxon>
    </lineage>
</organism>
<keyword evidence="4" id="KW-0274">FAD</keyword>
<dbReference type="EMBL" id="ONZQ02000014">
    <property type="protein sequence ID" value="SPO06050.1"/>
    <property type="molecule type" value="Genomic_DNA"/>
</dbReference>
<accession>A0AAE8N4C0</accession>
<evidence type="ECO:0000259" key="6">
    <source>
        <dbReference type="Pfam" id="PF07992"/>
    </source>
</evidence>
<keyword evidence="3" id="KW-0285">Flavoprotein</keyword>
<comment type="similarity">
    <text evidence="2">Belongs to the NADH dehydrogenase family.</text>
</comment>
<evidence type="ECO:0000256" key="4">
    <source>
        <dbReference type="ARBA" id="ARBA00022827"/>
    </source>
</evidence>
<sequence>MSQKRILVIGAGFAGMWTALGARRVIDSNTSRDESSIEVAVVAPEETLVMRPRLYENNPESMTSSLTDLFAATGVRFIKGTVDAINTIDRKVSVEDATGAHNDVSYDRLVLAAGSRLVRPNIPGLRDHTFSADSIGEAVQLDEHLKGLSKLPSSPARNTVVVCGGGFTGIELAAELPARLRSILGEDVDVRVVVVDRSAEVGSGLGPGPQPVILEAFKSLGVETKLGVAVTAVDAGGVSIASGERIETLTAVWTGGMVASPLTAQIPAEKDNLGRLHVDKYLRVPSHPEIFATGDTALAATDDEGHYAMMSCQHAMVLGRAAGHNVAADMLGLSPKEYSQDVYATCLDLGPQGAVVTYGWDRKVVFTGTEGKEVKQWINRSLIYPPKADTKEAFAAANPDAKIPTLDPALLKVSA</sequence>
<evidence type="ECO:0000256" key="1">
    <source>
        <dbReference type="ARBA" id="ARBA00001974"/>
    </source>
</evidence>
<dbReference type="AlphaFoldDB" id="A0AAE8N4C0"/>
<evidence type="ECO:0000313" key="8">
    <source>
        <dbReference type="Proteomes" id="UP001187682"/>
    </source>
</evidence>
<reference evidence="7" key="1">
    <citation type="submission" date="2018-03" db="EMBL/GenBank/DDBJ databases">
        <authorList>
            <person name="Guldener U."/>
        </authorList>
    </citation>
    <scope>NUCLEOTIDE SEQUENCE</scope>
</reference>
<dbReference type="PANTHER" id="PTHR42913:SF3">
    <property type="entry name" value="64 KDA MITOCHONDRIAL NADH DEHYDROGENASE (EUROFUNG)"/>
    <property type="match status" value="1"/>
</dbReference>
<evidence type="ECO:0000256" key="2">
    <source>
        <dbReference type="ARBA" id="ARBA00005272"/>
    </source>
</evidence>
<dbReference type="GO" id="GO:0019646">
    <property type="term" value="P:aerobic electron transport chain"/>
    <property type="evidence" value="ECO:0007669"/>
    <property type="project" value="TreeGrafter"/>
</dbReference>
<evidence type="ECO:0000313" key="7">
    <source>
        <dbReference type="EMBL" id="SPO06050.1"/>
    </source>
</evidence>
<dbReference type="SUPFAM" id="SSF51905">
    <property type="entry name" value="FAD/NAD(P)-binding domain"/>
    <property type="match status" value="1"/>
</dbReference>